<gene>
    <name evidence="1" type="ORF">LX64_04306</name>
</gene>
<dbReference type="EMBL" id="QLLL01000009">
    <property type="protein sequence ID" value="RAI99753.1"/>
    <property type="molecule type" value="Genomic_DNA"/>
</dbReference>
<protein>
    <submittedName>
        <fullName evidence="1">Uncharacterized protein</fullName>
    </submittedName>
</protein>
<proteinExistence type="predicted"/>
<dbReference type="AlphaFoldDB" id="A0A327Q7B0"/>
<organism evidence="1 2">
    <name type="scientific">Chitinophaga skermanii</name>
    <dbReference type="NCBI Taxonomy" id="331697"/>
    <lineage>
        <taxon>Bacteria</taxon>
        <taxon>Pseudomonadati</taxon>
        <taxon>Bacteroidota</taxon>
        <taxon>Chitinophagia</taxon>
        <taxon>Chitinophagales</taxon>
        <taxon>Chitinophagaceae</taxon>
        <taxon>Chitinophaga</taxon>
    </lineage>
</organism>
<keyword evidence="2" id="KW-1185">Reference proteome</keyword>
<dbReference type="Proteomes" id="UP000249547">
    <property type="component" value="Unassembled WGS sequence"/>
</dbReference>
<evidence type="ECO:0000313" key="2">
    <source>
        <dbReference type="Proteomes" id="UP000249547"/>
    </source>
</evidence>
<sequence>MFKFLFSKKRKFLKESDENVYTYPIGADAMPTVAYEAKKYTNVFTIKPKYYKLKNKRAGHHLAAF</sequence>
<name>A0A327Q7B0_9BACT</name>
<evidence type="ECO:0000313" key="1">
    <source>
        <dbReference type="EMBL" id="RAI99753.1"/>
    </source>
</evidence>
<accession>A0A327Q7B0</accession>
<reference evidence="1 2" key="1">
    <citation type="submission" date="2018-06" db="EMBL/GenBank/DDBJ databases">
        <title>Genomic Encyclopedia of Archaeal and Bacterial Type Strains, Phase II (KMG-II): from individual species to whole genera.</title>
        <authorList>
            <person name="Goeker M."/>
        </authorList>
    </citation>
    <scope>NUCLEOTIDE SEQUENCE [LARGE SCALE GENOMIC DNA]</scope>
    <source>
        <strain evidence="1 2">DSM 23857</strain>
    </source>
</reference>
<comment type="caution">
    <text evidence="1">The sequence shown here is derived from an EMBL/GenBank/DDBJ whole genome shotgun (WGS) entry which is preliminary data.</text>
</comment>
<dbReference type="RefSeq" id="WP_148707415.1">
    <property type="nucleotide sequence ID" value="NZ_QLLL01000009.1"/>
</dbReference>